<protein>
    <recommendedName>
        <fullName evidence="1">RRM domain-containing protein</fullName>
    </recommendedName>
</protein>
<organism evidence="2">
    <name type="scientific">viral metagenome</name>
    <dbReference type="NCBI Taxonomy" id="1070528"/>
    <lineage>
        <taxon>unclassified sequences</taxon>
        <taxon>metagenomes</taxon>
        <taxon>organismal metagenomes</taxon>
    </lineage>
</organism>
<dbReference type="Pfam" id="PF00076">
    <property type="entry name" value="RRM_1"/>
    <property type="match status" value="1"/>
</dbReference>
<dbReference type="PROSITE" id="PS50102">
    <property type="entry name" value="RRM"/>
    <property type="match status" value="1"/>
</dbReference>
<dbReference type="InterPro" id="IPR012677">
    <property type="entry name" value="Nucleotide-bd_a/b_plait_sf"/>
</dbReference>
<evidence type="ECO:0000259" key="1">
    <source>
        <dbReference type="PROSITE" id="PS50102"/>
    </source>
</evidence>
<dbReference type="AlphaFoldDB" id="A0A6C0D9Q1"/>
<dbReference type="SUPFAM" id="SSF54928">
    <property type="entry name" value="RNA-binding domain, RBD"/>
    <property type="match status" value="1"/>
</dbReference>
<dbReference type="Gene3D" id="3.30.70.330">
    <property type="match status" value="1"/>
</dbReference>
<sequence length="118" mass="13689">MESVNTIKCRKCGGPHLTIKCGKKVETTEIVEKIERKPFVQNKSYKAKMSNLPTDMSYEELSELLKDWGHFNRINIRNYDSSSVAFVEFKFEDELEYFISALDNTPFESVLLNVVKID</sequence>
<evidence type="ECO:0000313" key="2">
    <source>
        <dbReference type="EMBL" id="QHT13247.1"/>
    </source>
</evidence>
<proteinExistence type="predicted"/>
<dbReference type="SMART" id="SM00360">
    <property type="entry name" value="RRM"/>
    <property type="match status" value="1"/>
</dbReference>
<dbReference type="InterPro" id="IPR035979">
    <property type="entry name" value="RBD_domain_sf"/>
</dbReference>
<dbReference type="GO" id="GO:0003723">
    <property type="term" value="F:RNA binding"/>
    <property type="evidence" value="ECO:0007669"/>
    <property type="project" value="InterPro"/>
</dbReference>
<feature type="domain" description="RRM" evidence="1">
    <location>
        <begin position="45"/>
        <end position="118"/>
    </location>
</feature>
<dbReference type="CDD" id="cd00590">
    <property type="entry name" value="RRM_SF"/>
    <property type="match status" value="1"/>
</dbReference>
<name>A0A6C0D9Q1_9ZZZZ</name>
<dbReference type="EMBL" id="MN739564">
    <property type="protein sequence ID" value="QHT13247.1"/>
    <property type="molecule type" value="Genomic_DNA"/>
</dbReference>
<reference evidence="2" key="1">
    <citation type="journal article" date="2020" name="Nature">
        <title>Giant virus diversity and host interactions through global metagenomics.</title>
        <authorList>
            <person name="Schulz F."/>
            <person name="Roux S."/>
            <person name="Paez-Espino D."/>
            <person name="Jungbluth S."/>
            <person name="Walsh D.A."/>
            <person name="Denef V.J."/>
            <person name="McMahon K.D."/>
            <person name="Konstantinidis K.T."/>
            <person name="Eloe-Fadrosh E.A."/>
            <person name="Kyrpides N.C."/>
            <person name="Woyke T."/>
        </authorList>
    </citation>
    <scope>NUCLEOTIDE SEQUENCE</scope>
    <source>
        <strain evidence="2">GVMAG-M-3300023174-131</strain>
    </source>
</reference>
<accession>A0A6C0D9Q1</accession>
<dbReference type="InterPro" id="IPR000504">
    <property type="entry name" value="RRM_dom"/>
</dbReference>